<evidence type="ECO:0000259" key="6">
    <source>
        <dbReference type="Pfam" id="PF25917"/>
    </source>
</evidence>
<dbReference type="Pfam" id="PF25967">
    <property type="entry name" value="RND-MFP_C"/>
    <property type="match status" value="1"/>
</dbReference>
<evidence type="ECO:0000313" key="10">
    <source>
        <dbReference type="Proteomes" id="UP000186513"/>
    </source>
</evidence>
<dbReference type="PANTHER" id="PTHR30469">
    <property type="entry name" value="MULTIDRUG RESISTANCE PROTEIN MDTA"/>
    <property type="match status" value="1"/>
</dbReference>
<dbReference type="InterPro" id="IPR058636">
    <property type="entry name" value="Beta-barrel_YknX"/>
</dbReference>
<dbReference type="GO" id="GO:1990281">
    <property type="term" value="C:efflux pump complex"/>
    <property type="evidence" value="ECO:0007669"/>
    <property type="project" value="TreeGrafter"/>
</dbReference>
<dbReference type="Pfam" id="PF25990">
    <property type="entry name" value="Beta-barrel_YknX"/>
    <property type="match status" value="1"/>
</dbReference>
<feature type="domain" description="YknX-like beta-barrel" evidence="8">
    <location>
        <begin position="227"/>
        <end position="302"/>
    </location>
</feature>
<dbReference type="GO" id="GO:0015562">
    <property type="term" value="F:efflux transmembrane transporter activity"/>
    <property type="evidence" value="ECO:0007669"/>
    <property type="project" value="TreeGrafter"/>
</dbReference>
<dbReference type="EMBL" id="FPKR01000005">
    <property type="protein sequence ID" value="SFZ75227.1"/>
    <property type="molecule type" value="Genomic_DNA"/>
</dbReference>
<sequence>MRMPFPKKWLIIALILLVIALPLLLRAKSANAGKPVQAQTVALQAIRPTILASGTLAYRTEVALTAEVTAKVTEILVAEGDDVAAGQLLLRLDPESYRNAIEREAAGQEQNRIGIERQNVALELRRKQFERTEKLFKAGMVDKSRFDEDRNQLQLADVELKASREALKRAEAVLADAREQLSKTEVRAPIKGRVVALPIKVGETAIPSTMSLAGAQLMTIADTSAIQAELKVDEGDIAKIVVGQRVDIFAAAYPEQALQGRVEKIALAPTVENQARAYKVTVQLQAPAELKLRSGMSCRAEIFLSDGSKQLAVPVEAIISEDKDGKRTERSVVLLQAGQARKVAVQIGISDDRWQEVRSGVKAGDMVVTGPSQTLRELKDGDKLSQAEAEDKDGKDVAP</sequence>
<dbReference type="RefSeq" id="WP_175545575.1">
    <property type="nucleotide sequence ID" value="NZ_FPKR01000005.1"/>
</dbReference>
<evidence type="ECO:0000259" key="8">
    <source>
        <dbReference type="Pfam" id="PF25990"/>
    </source>
</evidence>
<feature type="coiled-coil region" evidence="4">
    <location>
        <begin position="153"/>
        <end position="187"/>
    </location>
</feature>
<dbReference type="PANTHER" id="PTHR30469:SF15">
    <property type="entry name" value="HLYD FAMILY OF SECRETION PROTEINS"/>
    <property type="match status" value="1"/>
</dbReference>
<dbReference type="Pfam" id="PF25917">
    <property type="entry name" value="BSH_RND"/>
    <property type="match status" value="1"/>
</dbReference>
<evidence type="ECO:0000256" key="4">
    <source>
        <dbReference type="SAM" id="Coils"/>
    </source>
</evidence>
<dbReference type="Gene3D" id="2.40.30.170">
    <property type="match status" value="1"/>
</dbReference>
<feature type="domain" description="Multidrug resistance protein MdtA-like C-terminal permuted SH3" evidence="7">
    <location>
        <begin position="313"/>
        <end position="371"/>
    </location>
</feature>
<keyword evidence="10" id="KW-1185">Reference proteome</keyword>
<dbReference type="Gene3D" id="2.40.50.100">
    <property type="match status" value="2"/>
</dbReference>
<feature type="region of interest" description="Disordered" evidence="5">
    <location>
        <begin position="372"/>
        <end position="399"/>
    </location>
</feature>
<keyword evidence="4" id="KW-0175">Coiled coil</keyword>
<dbReference type="PRINTS" id="PR01490">
    <property type="entry name" value="RTXTOXIND"/>
</dbReference>
<evidence type="ECO:0000259" key="7">
    <source>
        <dbReference type="Pfam" id="PF25967"/>
    </source>
</evidence>
<dbReference type="NCBIfam" id="TIGR01730">
    <property type="entry name" value="RND_mfp"/>
    <property type="match status" value="1"/>
</dbReference>
<comment type="subcellular location">
    <subcellularLocation>
        <location evidence="1">Cell envelope</location>
    </subcellularLocation>
</comment>
<keyword evidence="3" id="KW-0813">Transport</keyword>
<evidence type="ECO:0000256" key="2">
    <source>
        <dbReference type="ARBA" id="ARBA00009477"/>
    </source>
</evidence>
<protein>
    <submittedName>
        <fullName evidence="9">HlyD family secretion protein</fullName>
    </submittedName>
</protein>
<dbReference type="Proteomes" id="UP000186513">
    <property type="component" value="Unassembled WGS sequence"/>
</dbReference>
<dbReference type="SUPFAM" id="SSF111369">
    <property type="entry name" value="HlyD-like secretion proteins"/>
    <property type="match status" value="1"/>
</dbReference>
<proteinExistence type="inferred from homology"/>
<evidence type="ECO:0000256" key="1">
    <source>
        <dbReference type="ARBA" id="ARBA00004196"/>
    </source>
</evidence>
<dbReference type="STRING" id="1121279.SAMN02745887_01514"/>
<reference evidence="9 10" key="1">
    <citation type="submission" date="2016-11" db="EMBL/GenBank/DDBJ databases">
        <authorList>
            <person name="Jaros S."/>
            <person name="Januszkiewicz K."/>
            <person name="Wedrychowicz H."/>
        </authorList>
    </citation>
    <scope>NUCLEOTIDE SEQUENCE [LARGE SCALE GENOMIC DNA]</scope>
    <source>
        <strain evidence="9 10">DSM 18899</strain>
    </source>
</reference>
<dbReference type="InterPro" id="IPR058627">
    <property type="entry name" value="MdtA-like_C"/>
</dbReference>
<dbReference type="InterPro" id="IPR006143">
    <property type="entry name" value="RND_pump_MFP"/>
</dbReference>
<comment type="similarity">
    <text evidence="2">Belongs to the membrane fusion protein (MFP) (TC 8.A.1) family.</text>
</comment>
<accession>A0A1K2HEQ2</accession>
<gene>
    <name evidence="9" type="ORF">SAMN02745887_01514</name>
</gene>
<organism evidence="9 10">
    <name type="scientific">Chitinimonas taiwanensis DSM 18899</name>
    <dbReference type="NCBI Taxonomy" id="1121279"/>
    <lineage>
        <taxon>Bacteria</taxon>
        <taxon>Pseudomonadati</taxon>
        <taxon>Pseudomonadota</taxon>
        <taxon>Betaproteobacteria</taxon>
        <taxon>Neisseriales</taxon>
        <taxon>Chitinibacteraceae</taxon>
        <taxon>Chitinimonas</taxon>
    </lineage>
</organism>
<feature type="domain" description="Multidrug resistance protein MdtA-like barrel-sandwich hybrid" evidence="6">
    <location>
        <begin position="62"/>
        <end position="206"/>
    </location>
</feature>
<name>A0A1K2HEQ2_9NEIS</name>
<dbReference type="InterPro" id="IPR058625">
    <property type="entry name" value="MdtA-like_BSH"/>
</dbReference>
<feature type="compositionally biased region" description="Basic and acidic residues" evidence="5">
    <location>
        <begin position="376"/>
        <end position="385"/>
    </location>
</feature>
<evidence type="ECO:0000256" key="3">
    <source>
        <dbReference type="ARBA" id="ARBA00022448"/>
    </source>
</evidence>
<evidence type="ECO:0000256" key="5">
    <source>
        <dbReference type="SAM" id="MobiDB-lite"/>
    </source>
</evidence>
<evidence type="ECO:0000313" key="9">
    <source>
        <dbReference type="EMBL" id="SFZ75227.1"/>
    </source>
</evidence>
<dbReference type="Gene3D" id="2.40.420.20">
    <property type="match status" value="1"/>
</dbReference>
<dbReference type="AlphaFoldDB" id="A0A1K2HEQ2"/>